<reference evidence="4 5" key="1">
    <citation type="submission" date="2016-03" db="EMBL/GenBank/DDBJ databases">
        <title>Comparative genomics of 54 Lactobacillus plantarum strains reveals genomic uncoupling from niche constraints.</title>
        <authorList>
            <person name="Martino M.E."/>
        </authorList>
    </citation>
    <scope>NUCLEOTIDE SEQUENCE [LARGE SCALE GENOMIC DNA]</scope>
    <source>
        <strain evidence="4 5">NAB2</strain>
    </source>
</reference>
<feature type="chain" id="PRO_5043856612" evidence="2">
    <location>
        <begin position="31"/>
        <end position="147"/>
    </location>
</feature>
<organism evidence="4 5">
    <name type="scientific">Lactiplantibacillus plantarum</name>
    <name type="common">Lactobacillus plantarum</name>
    <dbReference type="NCBI Taxonomy" id="1590"/>
    <lineage>
        <taxon>Bacteria</taxon>
        <taxon>Bacillati</taxon>
        <taxon>Bacillota</taxon>
        <taxon>Bacilli</taxon>
        <taxon>Lactobacillales</taxon>
        <taxon>Lactobacillaceae</taxon>
        <taxon>Lactiplantibacillus</taxon>
    </lineage>
</organism>
<evidence type="ECO:0000313" key="5">
    <source>
        <dbReference type="Proteomes" id="UP000076872"/>
    </source>
</evidence>
<evidence type="ECO:0000259" key="3">
    <source>
        <dbReference type="Pfam" id="PF13731"/>
    </source>
</evidence>
<evidence type="ECO:0000256" key="1">
    <source>
        <dbReference type="SAM" id="MobiDB-lite"/>
    </source>
</evidence>
<evidence type="ECO:0000313" key="4">
    <source>
        <dbReference type="EMBL" id="KZV01944.1"/>
    </source>
</evidence>
<gene>
    <name evidence="4" type="ORF">NAB2_2564</name>
</gene>
<dbReference type="InterPro" id="IPR027994">
    <property type="entry name" value="WxL_dom"/>
</dbReference>
<dbReference type="Pfam" id="PF13731">
    <property type="entry name" value="WxL"/>
    <property type="match status" value="1"/>
</dbReference>
<comment type="caution">
    <text evidence="4">The sequence shown here is derived from an EMBL/GenBank/DDBJ whole genome shotgun (WGS) entry which is preliminary data.</text>
</comment>
<keyword evidence="2" id="KW-0732">Signal</keyword>
<feature type="signal peptide" evidence="2">
    <location>
        <begin position="1"/>
        <end position="30"/>
    </location>
</feature>
<dbReference type="Proteomes" id="UP000076872">
    <property type="component" value="Unassembled WGS sequence"/>
</dbReference>
<dbReference type="AlphaFoldDB" id="A0AAW3RDY6"/>
<sequence>MTKSRTLKAAMLVSVASIACLSFNNLGASADTLPSTGKSQADVSFTSNGGSTNPVDPDNPDNPGGGGTGNNGPLSLDAVPTYLNFGTHTQPNVDTAYTLLSKDASQESLATANDDKTQNVTTSGKKMVMISFTRKFLTHGGLVLAGN</sequence>
<proteinExistence type="predicted"/>
<dbReference type="RefSeq" id="WP_261976099.1">
    <property type="nucleotide sequence ID" value="NZ_LUXL01000025.1"/>
</dbReference>
<name>A0AAW3RDY6_LACPN</name>
<protein>
    <submittedName>
        <fullName evidence="4">Extracellular protein</fullName>
    </submittedName>
</protein>
<accession>A0AAW3RDY6</accession>
<dbReference type="PROSITE" id="PS51257">
    <property type="entry name" value="PROKAR_LIPOPROTEIN"/>
    <property type="match status" value="1"/>
</dbReference>
<feature type="domain" description="WxL" evidence="3">
    <location>
        <begin position="35"/>
        <end position="113"/>
    </location>
</feature>
<feature type="region of interest" description="Disordered" evidence="1">
    <location>
        <begin position="33"/>
        <end position="75"/>
    </location>
</feature>
<feature type="compositionally biased region" description="Polar residues" evidence="1">
    <location>
        <begin position="33"/>
        <end position="52"/>
    </location>
</feature>
<dbReference type="EMBL" id="LUXO01000033">
    <property type="protein sequence ID" value="KZV01944.1"/>
    <property type="molecule type" value="Genomic_DNA"/>
</dbReference>
<evidence type="ECO:0000256" key="2">
    <source>
        <dbReference type="SAM" id="SignalP"/>
    </source>
</evidence>